<dbReference type="PROSITE" id="PS51257">
    <property type="entry name" value="PROKAR_LIPOPROTEIN"/>
    <property type="match status" value="1"/>
</dbReference>
<dbReference type="EMBL" id="AP011765">
    <property type="protein sequence ID" value="BAL57077.1"/>
    <property type="molecule type" value="Genomic_DNA"/>
</dbReference>
<gene>
    <name evidence="2" type="ORF">HGMM_F46H12C26</name>
</gene>
<feature type="region of interest" description="Disordered" evidence="1">
    <location>
        <begin position="374"/>
        <end position="396"/>
    </location>
</feature>
<name>H5SLP1_9DELT</name>
<feature type="compositionally biased region" description="Pro residues" evidence="1">
    <location>
        <begin position="377"/>
        <end position="391"/>
    </location>
</feature>
<feature type="compositionally biased region" description="Acidic residues" evidence="1">
    <location>
        <begin position="300"/>
        <end position="311"/>
    </location>
</feature>
<feature type="region of interest" description="Disordered" evidence="1">
    <location>
        <begin position="17"/>
        <end position="44"/>
    </location>
</feature>
<accession>H5SLP1</accession>
<organism evidence="2">
    <name type="scientific">uncultured delta proteobacterium</name>
    <dbReference type="NCBI Taxonomy" id="34034"/>
    <lineage>
        <taxon>Bacteria</taxon>
        <taxon>Deltaproteobacteria</taxon>
        <taxon>environmental samples</taxon>
    </lineage>
</organism>
<feature type="compositionally biased region" description="Low complexity" evidence="1">
    <location>
        <begin position="22"/>
        <end position="38"/>
    </location>
</feature>
<dbReference type="AlphaFoldDB" id="H5SLP1"/>
<proteinExistence type="predicted"/>
<feature type="region of interest" description="Disordered" evidence="1">
    <location>
        <begin position="297"/>
        <end position="316"/>
    </location>
</feature>
<sequence>MRRFSLFVLLAAVATSGCKKGSPSTSPPNSNAVPSAPVETNTGPTLIPEHGGVVAASAGLTTEIVTQADGKILAYVRGPQGPVEGASVQVTVRNPDGSSRPIAVAWDAQAGAYVGYVWGVPPGRKTIEVSVAPADNAPPQTVSSEVNVTAVATPPPPRHGGTVEIIGQYAVEIVPDRSGDVAFFVMDLQGNPIPSSDVELPRVTVHTTGNARAGAGSRVINPQRVGDHFVVHAGPDVLAGSSAVSLGVDLGVRGRIFTHATVPNAVVVTTTPATGNAPRTAVVSVTNNVGAQGVAVRVSDDDDHDDDDDDDKPSRSAAVVVRTPGVHATVGASAATAVAVQPPAARAVVVGPRAPAVVVSTPAAVPSAGVRVQVNAPAPPPPPPPPPPPAAPAQINVQTGGGVRIQLGGSIHIN</sequence>
<reference evidence="2" key="2">
    <citation type="journal article" date="2012" name="PLoS ONE">
        <title>A Deeply Branching Thermophilic Bacterium with an Ancient Acetyl-CoA Pathway Dominates a Subsurface Ecosystem.</title>
        <authorList>
            <person name="Takami H."/>
            <person name="Noguchi H."/>
            <person name="Takaki Y."/>
            <person name="Uchiyama I."/>
            <person name="Toyoda A."/>
            <person name="Nishi S."/>
            <person name="Chee G.-J."/>
            <person name="Arai W."/>
            <person name="Nunoura T."/>
            <person name="Itoh T."/>
            <person name="Hattori M."/>
            <person name="Takai K."/>
        </authorList>
    </citation>
    <scope>NUCLEOTIDE SEQUENCE</scope>
</reference>
<evidence type="ECO:0000256" key="1">
    <source>
        <dbReference type="SAM" id="MobiDB-lite"/>
    </source>
</evidence>
<reference evidence="2" key="1">
    <citation type="journal article" date="2005" name="Environ. Microbiol.">
        <title>Genetic and functional properties of uncultivated thermophilic crenarchaeotes from a subsurface gold mine as revealed by analysis of genome fragments.</title>
        <authorList>
            <person name="Nunoura T."/>
            <person name="Hirayama H."/>
            <person name="Takami H."/>
            <person name="Oida H."/>
            <person name="Nishi S."/>
            <person name="Shimamura S."/>
            <person name="Suzuki Y."/>
            <person name="Inagaki F."/>
            <person name="Takai K."/>
            <person name="Nealson K.H."/>
            <person name="Horikoshi K."/>
        </authorList>
    </citation>
    <scope>NUCLEOTIDE SEQUENCE</scope>
</reference>
<protein>
    <submittedName>
        <fullName evidence="2">Uncharacterized protein</fullName>
    </submittedName>
</protein>
<evidence type="ECO:0000313" key="2">
    <source>
        <dbReference type="EMBL" id="BAL57077.1"/>
    </source>
</evidence>